<dbReference type="AlphaFoldDB" id="A0A075A312"/>
<protein>
    <submittedName>
        <fullName evidence="1">Uncharacterized protein</fullName>
    </submittedName>
</protein>
<dbReference type="CTD" id="20315503"/>
<keyword evidence="2" id="KW-1185">Reference proteome</keyword>
<dbReference type="GeneID" id="20315503"/>
<dbReference type="Proteomes" id="UP000054324">
    <property type="component" value="Unassembled WGS sequence"/>
</dbReference>
<accession>A0A075A312</accession>
<evidence type="ECO:0000313" key="1">
    <source>
        <dbReference type="EMBL" id="KER32627.1"/>
    </source>
</evidence>
<evidence type="ECO:0000313" key="2">
    <source>
        <dbReference type="Proteomes" id="UP000054324"/>
    </source>
</evidence>
<dbReference type="KEGG" id="ovi:T265_01315"/>
<dbReference type="RefSeq" id="XP_009163585.1">
    <property type="nucleotide sequence ID" value="XM_009165321.1"/>
</dbReference>
<reference evidence="1 2" key="1">
    <citation type="submission" date="2013-11" db="EMBL/GenBank/DDBJ databases">
        <title>Opisthorchis viverrini - life in the bile duct.</title>
        <authorList>
            <person name="Young N.D."/>
            <person name="Nagarajan N."/>
            <person name="Lin S.J."/>
            <person name="Korhonen P.K."/>
            <person name="Jex A.R."/>
            <person name="Hall R.S."/>
            <person name="Safavi-Hemami H."/>
            <person name="Kaewkong W."/>
            <person name="Bertrand D."/>
            <person name="Gao S."/>
            <person name="Seet Q."/>
            <person name="Wongkham S."/>
            <person name="Teh B.T."/>
            <person name="Wongkham C."/>
            <person name="Intapan P.M."/>
            <person name="Maleewong W."/>
            <person name="Yang X."/>
            <person name="Hu M."/>
            <person name="Wang Z."/>
            <person name="Hofmann A."/>
            <person name="Sternberg P.W."/>
            <person name="Tan P."/>
            <person name="Wang J."/>
            <person name="Gasser R.B."/>
        </authorList>
    </citation>
    <scope>NUCLEOTIDE SEQUENCE [LARGE SCALE GENOMIC DNA]</scope>
</reference>
<proteinExistence type="predicted"/>
<sequence length="98" mass="11468">MLCHHVQRVGVRTVSDEQQHYQNAKVSRQAFELVVQNLIGNLRSKVEEMEPLFENILHHSSTLKQPVIHIQQAAQKWHRPVFARHDTQIVRLNWSGVD</sequence>
<organism evidence="1 2">
    <name type="scientific">Opisthorchis viverrini</name>
    <name type="common">Southeast Asian liver fluke</name>
    <dbReference type="NCBI Taxonomy" id="6198"/>
    <lineage>
        <taxon>Eukaryota</taxon>
        <taxon>Metazoa</taxon>
        <taxon>Spiralia</taxon>
        <taxon>Lophotrochozoa</taxon>
        <taxon>Platyhelminthes</taxon>
        <taxon>Trematoda</taxon>
        <taxon>Digenea</taxon>
        <taxon>Opisthorchiida</taxon>
        <taxon>Opisthorchiata</taxon>
        <taxon>Opisthorchiidae</taxon>
        <taxon>Opisthorchis</taxon>
    </lineage>
</organism>
<name>A0A075A312_OPIVI</name>
<gene>
    <name evidence="1" type="ORF">T265_01315</name>
</gene>
<dbReference type="EMBL" id="KL596632">
    <property type="protein sequence ID" value="KER32627.1"/>
    <property type="molecule type" value="Genomic_DNA"/>
</dbReference>